<protein>
    <recommendedName>
        <fullName evidence="3">peptidylprolyl isomerase</fullName>
        <ecNumber evidence="3">5.2.1.8</ecNumber>
    </recommendedName>
</protein>
<dbReference type="InterPro" id="IPR044666">
    <property type="entry name" value="Cyclophilin_A-like"/>
</dbReference>
<dbReference type="STRING" id="596327.PORUE0001_1407"/>
<dbReference type="InterPro" id="IPR002130">
    <property type="entry name" value="Cyclophilin-type_PPIase_dom"/>
</dbReference>
<keyword evidence="9" id="KW-1185">Reference proteome</keyword>
<dbReference type="EC" id="5.2.1.8" evidence="3"/>
<reference evidence="8 9" key="1">
    <citation type="submission" date="2009-04" db="EMBL/GenBank/DDBJ databases">
        <authorList>
            <person name="Sebastian Y."/>
            <person name="Madupu R."/>
            <person name="Durkin A.S."/>
            <person name="Torralba M."/>
            <person name="Methe B."/>
            <person name="Sutton G.G."/>
            <person name="Strausberg R.L."/>
            <person name="Nelson K.E."/>
        </authorList>
    </citation>
    <scope>NUCLEOTIDE SEQUENCE [LARGE SCALE GENOMIC DNA]</scope>
    <source>
        <strain evidence="8 9">60-3</strain>
    </source>
</reference>
<dbReference type="PROSITE" id="PS50072">
    <property type="entry name" value="CSA_PPIASE_2"/>
    <property type="match status" value="1"/>
</dbReference>
<dbReference type="Proteomes" id="UP000003303">
    <property type="component" value="Unassembled WGS sequence"/>
</dbReference>
<dbReference type="OrthoDB" id="9807797at2"/>
<organism evidence="8 9">
    <name type="scientific">Porphyromonas uenonis 60-3</name>
    <dbReference type="NCBI Taxonomy" id="596327"/>
    <lineage>
        <taxon>Bacteria</taxon>
        <taxon>Pseudomonadati</taxon>
        <taxon>Bacteroidota</taxon>
        <taxon>Bacteroidia</taxon>
        <taxon>Bacteroidales</taxon>
        <taxon>Porphyromonadaceae</taxon>
        <taxon>Porphyromonas</taxon>
    </lineage>
</organism>
<dbReference type="AlphaFoldDB" id="C2MDX5"/>
<evidence type="ECO:0000259" key="7">
    <source>
        <dbReference type="PROSITE" id="PS50072"/>
    </source>
</evidence>
<keyword evidence="5 8" id="KW-0413">Isomerase</keyword>
<evidence type="ECO:0000256" key="1">
    <source>
        <dbReference type="ARBA" id="ARBA00002388"/>
    </source>
</evidence>
<dbReference type="EMBL" id="ACLR01000214">
    <property type="protein sequence ID" value="EEK16112.1"/>
    <property type="molecule type" value="Genomic_DNA"/>
</dbReference>
<dbReference type="InterPro" id="IPR029000">
    <property type="entry name" value="Cyclophilin-like_dom_sf"/>
</dbReference>
<sequence length="225" mass="25127">MKPFATLLLLCALCVTSLTAQTTAEALPAGRRVLVETSQGDFTLLLYDDTPLHQAAFLEHVRRGDYEGVLMHRVIAQFMIQGGNLSTRGATRETDVSIDTLSTTIPAEILPHHIHKRGALAAARLPDEENPKKDSSGSQFYIVTGTYYTDFDLDDIAAQRGWDYTPEQRQAYKTQGGAPWLDRQYTVFGEVTDGMRTITKIEDLPTDSTNRPKRDVIIKRMTLLP</sequence>
<keyword evidence="6" id="KW-0732">Signal</keyword>
<dbReference type="eggNOG" id="COG0652">
    <property type="taxonomic scope" value="Bacteria"/>
</dbReference>
<proteinExistence type="inferred from homology"/>
<evidence type="ECO:0000313" key="8">
    <source>
        <dbReference type="EMBL" id="EEK16112.1"/>
    </source>
</evidence>
<feature type="chain" id="PRO_5002914866" description="peptidylprolyl isomerase" evidence="6">
    <location>
        <begin position="21"/>
        <end position="225"/>
    </location>
</feature>
<dbReference type="CDD" id="cd00317">
    <property type="entry name" value="cyclophilin"/>
    <property type="match status" value="1"/>
</dbReference>
<evidence type="ECO:0000256" key="5">
    <source>
        <dbReference type="ARBA" id="ARBA00023235"/>
    </source>
</evidence>
<feature type="domain" description="PPIase cyclophilin-type" evidence="7">
    <location>
        <begin position="36"/>
        <end position="223"/>
    </location>
</feature>
<evidence type="ECO:0000313" key="9">
    <source>
        <dbReference type="Proteomes" id="UP000003303"/>
    </source>
</evidence>
<evidence type="ECO:0000256" key="3">
    <source>
        <dbReference type="ARBA" id="ARBA00013194"/>
    </source>
</evidence>
<dbReference type="GO" id="GO:0003755">
    <property type="term" value="F:peptidyl-prolyl cis-trans isomerase activity"/>
    <property type="evidence" value="ECO:0007669"/>
    <property type="project" value="UniProtKB-KW"/>
</dbReference>
<comment type="caution">
    <text evidence="8">The sequence shown here is derived from an EMBL/GenBank/DDBJ whole genome shotgun (WGS) entry which is preliminary data.</text>
</comment>
<comment type="similarity">
    <text evidence="2">Belongs to the cyclophilin-type PPIase family.</text>
</comment>
<dbReference type="InterPro" id="IPR024936">
    <property type="entry name" value="Cyclophilin-type_PPIase"/>
</dbReference>
<name>C2MDX5_9PORP</name>
<dbReference type="PANTHER" id="PTHR45625">
    <property type="entry name" value="PEPTIDYL-PROLYL CIS-TRANS ISOMERASE-RELATED"/>
    <property type="match status" value="1"/>
</dbReference>
<gene>
    <name evidence="8" type="primary">ppiA</name>
    <name evidence="8" type="ORF">PORUE0001_1407</name>
</gene>
<comment type="function">
    <text evidence="1">PPIases accelerate the folding of proteins. It catalyzes the cis-trans isomerization of proline imidic peptide bonds in oligopeptides.</text>
</comment>
<feature type="signal peptide" evidence="6">
    <location>
        <begin position="1"/>
        <end position="20"/>
    </location>
</feature>
<evidence type="ECO:0000256" key="4">
    <source>
        <dbReference type="ARBA" id="ARBA00023110"/>
    </source>
</evidence>
<dbReference type="Pfam" id="PF00160">
    <property type="entry name" value="Pro_isomerase"/>
    <property type="match status" value="1"/>
</dbReference>
<dbReference type="PANTHER" id="PTHR45625:SF4">
    <property type="entry name" value="PEPTIDYLPROLYL ISOMERASE DOMAIN AND WD REPEAT-CONTAINING PROTEIN 1"/>
    <property type="match status" value="1"/>
</dbReference>
<evidence type="ECO:0000256" key="6">
    <source>
        <dbReference type="SAM" id="SignalP"/>
    </source>
</evidence>
<dbReference type="RefSeq" id="WP_007366029.1">
    <property type="nucleotide sequence ID" value="NZ_ACLR01000214.1"/>
</dbReference>
<accession>C2MDX5</accession>
<evidence type="ECO:0000256" key="2">
    <source>
        <dbReference type="ARBA" id="ARBA00007365"/>
    </source>
</evidence>
<dbReference type="Gene3D" id="2.40.100.10">
    <property type="entry name" value="Cyclophilin-like"/>
    <property type="match status" value="1"/>
</dbReference>
<dbReference type="PIRSF" id="PIRSF001467">
    <property type="entry name" value="Peptidylpro_ismrse"/>
    <property type="match status" value="1"/>
</dbReference>
<keyword evidence="4" id="KW-0697">Rotamase</keyword>
<dbReference type="SUPFAM" id="SSF50891">
    <property type="entry name" value="Cyclophilin-like"/>
    <property type="match status" value="1"/>
</dbReference>